<evidence type="ECO:0000313" key="3">
    <source>
        <dbReference type="Proteomes" id="UP001497516"/>
    </source>
</evidence>
<keyword evidence="3" id="KW-1185">Reference proteome</keyword>
<evidence type="ECO:0000256" key="1">
    <source>
        <dbReference type="SAM" id="MobiDB-lite"/>
    </source>
</evidence>
<feature type="region of interest" description="Disordered" evidence="1">
    <location>
        <begin position="70"/>
        <end position="108"/>
    </location>
</feature>
<dbReference type="AlphaFoldDB" id="A0AAV2FTK9"/>
<sequence length="117" mass="12978">MNVKHAELDKKFLKSISTQTFSENVCKLLDRCDLGGKNIASKNSFSNKITVHFNMLGAFMENRVSSDAQGSLIITKERGRSTQGMTKFGRKPPQPNELTDSDGHGTILSLSRRTCNN</sequence>
<proteinExistence type="predicted"/>
<gene>
    <name evidence="2" type="ORF">LTRI10_LOCUS41758</name>
</gene>
<dbReference type="EMBL" id="OZ034820">
    <property type="protein sequence ID" value="CAL1401714.1"/>
    <property type="molecule type" value="Genomic_DNA"/>
</dbReference>
<dbReference type="Proteomes" id="UP001497516">
    <property type="component" value="Chromosome 7"/>
</dbReference>
<protein>
    <submittedName>
        <fullName evidence="2">Uncharacterized protein</fullName>
    </submittedName>
</protein>
<accession>A0AAV2FTK9</accession>
<name>A0AAV2FTK9_9ROSI</name>
<evidence type="ECO:0000313" key="2">
    <source>
        <dbReference type="EMBL" id="CAL1401714.1"/>
    </source>
</evidence>
<organism evidence="2 3">
    <name type="scientific">Linum trigynum</name>
    <dbReference type="NCBI Taxonomy" id="586398"/>
    <lineage>
        <taxon>Eukaryota</taxon>
        <taxon>Viridiplantae</taxon>
        <taxon>Streptophyta</taxon>
        <taxon>Embryophyta</taxon>
        <taxon>Tracheophyta</taxon>
        <taxon>Spermatophyta</taxon>
        <taxon>Magnoliopsida</taxon>
        <taxon>eudicotyledons</taxon>
        <taxon>Gunneridae</taxon>
        <taxon>Pentapetalae</taxon>
        <taxon>rosids</taxon>
        <taxon>fabids</taxon>
        <taxon>Malpighiales</taxon>
        <taxon>Linaceae</taxon>
        <taxon>Linum</taxon>
    </lineage>
</organism>
<reference evidence="2 3" key="1">
    <citation type="submission" date="2024-04" db="EMBL/GenBank/DDBJ databases">
        <authorList>
            <person name="Fracassetti M."/>
        </authorList>
    </citation>
    <scope>NUCLEOTIDE SEQUENCE [LARGE SCALE GENOMIC DNA]</scope>
</reference>